<dbReference type="InterPro" id="IPR027372">
    <property type="entry name" value="Phytase-like_dom"/>
</dbReference>
<proteinExistence type="predicted"/>
<dbReference type="RefSeq" id="WP_066771531.1">
    <property type="nucleotide sequence ID" value="NZ_CP013244.1"/>
</dbReference>
<dbReference type="Pfam" id="PF13449">
    <property type="entry name" value="Phytase-like"/>
    <property type="match status" value="1"/>
</dbReference>
<dbReference type="PROSITE" id="PS51257">
    <property type="entry name" value="PROKAR_LIPOPROTEIN"/>
    <property type="match status" value="1"/>
</dbReference>
<dbReference type="KEGG" id="cbot:ATE48_11195"/>
<reference evidence="2 3" key="1">
    <citation type="submission" date="2015-11" db="EMBL/GenBank/DDBJ databases">
        <title>Whole-Genome Sequence of Candidatus Oderbacter manganicum from the National Park Lower Oder Valley, Germany.</title>
        <authorList>
            <person name="Braun B."/>
            <person name="Liere K."/>
            <person name="Szewzyk U."/>
        </authorList>
    </citation>
    <scope>NUCLEOTIDE SEQUENCE [LARGE SCALE GENOMIC DNA]</scope>
    <source>
        <strain evidence="2 3">OTSz_A_272</strain>
    </source>
</reference>
<evidence type="ECO:0000259" key="1">
    <source>
        <dbReference type="Pfam" id="PF13449"/>
    </source>
</evidence>
<dbReference type="InterPro" id="IPR014567">
    <property type="entry name" value="UCP031900"/>
</dbReference>
<keyword evidence="3" id="KW-1185">Reference proteome</keyword>
<protein>
    <recommendedName>
        <fullName evidence="1">Phytase-like domain-containing protein</fullName>
    </recommendedName>
</protein>
<dbReference type="PIRSF" id="PIRSF031900">
    <property type="entry name" value="UCP031900"/>
    <property type="match status" value="1"/>
</dbReference>
<gene>
    <name evidence="2" type="ORF">ATE48_11195</name>
</gene>
<dbReference type="InParanoid" id="A0A1B1AIR0"/>
<dbReference type="AlphaFoldDB" id="A0A1B1AIR0"/>
<evidence type="ECO:0000313" key="2">
    <source>
        <dbReference type="EMBL" id="ANP46442.1"/>
    </source>
</evidence>
<evidence type="ECO:0000313" key="3">
    <source>
        <dbReference type="Proteomes" id="UP000092498"/>
    </source>
</evidence>
<dbReference type="OrthoDB" id="9798693at2"/>
<accession>A0A1B1AIR0</accession>
<feature type="domain" description="Phytase-like" evidence="1">
    <location>
        <begin position="65"/>
        <end position="310"/>
    </location>
</feature>
<dbReference type="Proteomes" id="UP000092498">
    <property type="component" value="Chromosome"/>
</dbReference>
<dbReference type="STRING" id="1759059.ATE48_11195"/>
<dbReference type="EMBL" id="CP013244">
    <property type="protein sequence ID" value="ANP46442.1"/>
    <property type="molecule type" value="Genomic_DNA"/>
</dbReference>
<organism evidence="2 3">
    <name type="scientific">Candidatus Viadribacter manganicus</name>
    <dbReference type="NCBI Taxonomy" id="1759059"/>
    <lineage>
        <taxon>Bacteria</taxon>
        <taxon>Pseudomonadati</taxon>
        <taxon>Pseudomonadota</taxon>
        <taxon>Alphaproteobacteria</taxon>
        <taxon>Hyphomonadales</taxon>
        <taxon>Hyphomonadaceae</taxon>
        <taxon>Candidatus Viadribacter</taxon>
    </lineage>
</organism>
<name>A0A1B1AIR0_9PROT</name>
<sequence>MIRLFAAVVFACALGACESSGGSSDGDEQWRAVNVEVVPVAANVETVGRLAYRGGLELRSRNPMFVGLSALEVLDGGRVIAISDEADWIEGQLTLNGTGGLVGFTDVRAALMRDEHGRVLREKREADSEGLAQLADGRFAVGFERTHVVRIYDLNRDGPFGAAEMGPRLDGVAHLPDNSSFEALAATDDALVLAVEGGDQPTTPLWVAPLNARTPVAPRYAYPLRDGFSITGFDRLPDGGFVALERFYAPVIGPRARITRFAAPSGEGGVVEPEVLALLEPPFPLDNFEGISAVRMPDGVTRIYILSDNNKSAQQRTLLLAFDIVEAPAT</sequence>